<organism evidence="11 12">
    <name type="scientific">Leucobacter viscericola</name>
    <dbReference type="NCBI Taxonomy" id="2714935"/>
    <lineage>
        <taxon>Bacteria</taxon>
        <taxon>Bacillati</taxon>
        <taxon>Actinomycetota</taxon>
        <taxon>Actinomycetes</taxon>
        <taxon>Micrococcales</taxon>
        <taxon>Microbacteriaceae</taxon>
        <taxon>Leucobacter</taxon>
    </lineage>
</organism>
<evidence type="ECO:0000256" key="5">
    <source>
        <dbReference type="ARBA" id="ARBA00022723"/>
    </source>
</evidence>
<dbReference type="PANTHER" id="PTHR33571">
    <property type="entry name" value="SSL8005 PROTEIN"/>
    <property type="match status" value="1"/>
</dbReference>
<dbReference type="Proteomes" id="UP000502677">
    <property type="component" value="Chromosome"/>
</dbReference>
<dbReference type="GO" id="GO:0003677">
    <property type="term" value="F:DNA binding"/>
    <property type="evidence" value="ECO:0007669"/>
    <property type="project" value="InterPro"/>
</dbReference>
<evidence type="ECO:0000313" key="12">
    <source>
        <dbReference type="Proteomes" id="UP000502677"/>
    </source>
</evidence>
<keyword evidence="12" id="KW-1185">Reference proteome</keyword>
<dbReference type="SUPFAM" id="SSF81301">
    <property type="entry name" value="Nucleotidyltransferase"/>
    <property type="match status" value="1"/>
</dbReference>
<keyword evidence="6" id="KW-0547">Nucleotide-binding</keyword>
<gene>
    <name evidence="11" type="ORF">G7068_04990</name>
</gene>
<protein>
    <submittedName>
        <fullName evidence="11">XRE family transcriptional regulator</fullName>
    </submittedName>
</protein>
<evidence type="ECO:0000256" key="9">
    <source>
        <dbReference type="ARBA" id="ARBA00038276"/>
    </source>
</evidence>
<evidence type="ECO:0000256" key="3">
    <source>
        <dbReference type="ARBA" id="ARBA00022679"/>
    </source>
</evidence>
<dbReference type="PROSITE" id="PS50943">
    <property type="entry name" value="HTH_CROC1"/>
    <property type="match status" value="1"/>
</dbReference>
<evidence type="ECO:0000256" key="8">
    <source>
        <dbReference type="ARBA" id="ARBA00022842"/>
    </source>
</evidence>
<name>A0A6G7XE13_9MICO</name>
<keyword evidence="2" id="KW-1277">Toxin-antitoxin system</keyword>
<evidence type="ECO:0000256" key="4">
    <source>
        <dbReference type="ARBA" id="ARBA00022695"/>
    </source>
</evidence>
<keyword evidence="5" id="KW-0479">Metal-binding</keyword>
<dbReference type="Pfam" id="PF01909">
    <property type="entry name" value="NTP_transf_2"/>
    <property type="match status" value="1"/>
</dbReference>
<dbReference type="RefSeq" id="WP_166289763.1">
    <property type="nucleotide sequence ID" value="NZ_CP049863.1"/>
</dbReference>
<proteinExistence type="inferred from homology"/>
<dbReference type="InterPro" id="IPR052038">
    <property type="entry name" value="Type-VII_TA_antitoxin"/>
</dbReference>
<dbReference type="SMART" id="SM00530">
    <property type="entry name" value="HTH_XRE"/>
    <property type="match status" value="1"/>
</dbReference>
<feature type="domain" description="HTH cro/C1-type" evidence="10">
    <location>
        <begin position="12"/>
        <end position="58"/>
    </location>
</feature>
<dbReference type="InterPro" id="IPR002934">
    <property type="entry name" value="Polymerase_NTP_transf_dom"/>
</dbReference>
<evidence type="ECO:0000256" key="1">
    <source>
        <dbReference type="ARBA" id="ARBA00001946"/>
    </source>
</evidence>
<dbReference type="InterPro" id="IPR010982">
    <property type="entry name" value="Lambda_DNA-bd_dom_sf"/>
</dbReference>
<dbReference type="EMBL" id="CP049863">
    <property type="protein sequence ID" value="QIK62637.1"/>
    <property type="molecule type" value="Genomic_DNA"/>
</dbReference>
<evidence type="ECO:0000256" key="7">
    <source>
        <dbReference type="ARBA" id="ARBA00022840"/>
    </source>
</evidence>
<keyword evidence="7" id="KW-0067">ATP-binding</keyword>
<dbReference type="GO" id="GO:0005524">
    <property type="term" value="F:ATP binding"/>
    <property type="evidence" value="ECO:0007669"/>
    <property type="project" value="UniProtKB-KW"/>
</dbReference>
<comment type="similarity">
    <text evidence="9">Belongs to the MntA antitoxin family.</text>
</comment>
<dbReference type="Pfam" id="PF01381">
    <property type="entry name" value="HTH_3"/>
    <property type="match status" value="1"/>
</dbReference>
<evidence type="ECO:0000256" key="6">
    <source>
        <dbReference type="ARBA" id="ARBA00022741"/>
    </source>
</evidence>
<evidence type="ECO:0000313" key="11">
    <source>
        <dbReference type="EMBL" id="QIK62637.1"/>
    </source>
</evidence>
<dbReference type="CDD" id="cd05403">
    <property type="entry name" value="NT_KNTase_like"/>
    <property type="match status" value="1"/>
</dbReference>
<evidence type="ECO:0000259" key="10">
    <source>
        <dbReference type="PROSITE" id="PS50943"/>
    </source>
</evidence>
<comment type="cofactor">
    <cofactor evidence="1">
        <name>Mg(2+)</name>
        <dbReference type="ChEBI" id="CHEBI:18420"/>
    </cofactor>
</comment>
<keyword evidence="8" id="KW-0460">Magnesium</keyword>
<dbReference type="InterPro" id="IPR001387">
    <property type="entry name" value="Cro/C1-type_HTH"/>
</dbReference>
<dbReference type="GO" id="GO:0046872">
    <property type="term" value="F:metal ion binding"/>
    <property type="evidence" value="ECO:0007669"/>
    <property type="project" value="UniProtKB-KW"/>
</dbReference>
<sequence>MSYPTLDAAPLIKRARADLGMTQKELASASGVQQSNLSQIESGARIPSAAMLDRVLKAARLRPSIPLEIYAPRVVEKAAEYGLSNVRVFGSVVDGTDNEDSDVDLLVAPGVGFDLLQFAAFRQEIIDILGFDTDVIIDYPGDAFVEQIREQAVAL</sequence>
<dbReference type="InterPro" id="IPR043519">
    <property type="entry name" value="NT_sf"/>
</dbReference>
<dbReference type="PANTHER" id="PTHR33571:SF12">
    <property type="entry name" value="BSL3053 PROTEIN"/>
    <property type="match status" value="1"/>
</dbReference>
<dbReference type="CDD" id="cd00093">
    <property type="entry name" value="HTH_XRE"/>
    <property type="match status" value="1"/>
</dbReference>
<dbReference type="Gene3D" id="1.10.260.40">
    <property type="entry name" value="lambda repressor-like DNA-binding domains"/>
    <property type="match status" value="1"/>
</dbReference>
<keyword evidence="4" id="KW-0548">Nucleotidyltransferase</keyword>
<dbReference type="GO" id="GO:0016779">
    <property type="term" value="F:nucleotidyltransferase activity"/>
    <property type="evidence" value="ECO:0007669"/>
    <property type="project" value="UniProtKB-KW"/>
</dbReference>
<dbReference type="Gene3D" id="3.30.460.10">
    <property type="entry name" value="Beta Polymerase, domain 2"/>
    <property type="match status" value="1"/>
</dbReference>
<dbReference type="KEGG" id="lvi:G7068_04990"/>
<dbReference type="AlphaFoldDB" id="A0A6G7XE13"/>
<keyword evidence="3" id="KW-0808">Transferase</keyword>
<dbReference type="SUPFAM" id="SSF47413">
    <property type="entry name" value="lambda repressor-like DNA-binding domains"/>
    <property type="match status" value="1"/>
</dbReference>
<accession>A0A6G7XE13</accession>
<reference evidence="11 12" key="1">
    <citation type="submission" date="2020-03" db="EMBL/GenBank/DDBJ databases">
        <title>Leucobacter sp. nov., isolated from beetles.</title>
        <authorList>
            <person name="Hyun D.-W."/>
            <person name="Bae J.-W."/>
        </authorList>
    </citation>
    <scope>NUCLEOTIDE SEQUENCE [LARGE SCALE GENOMIC DNA]</scope>
    <source>
        <strain evidence="11 12">HDW9C</strain>
    </source>
</reference>
<evidence type="ECO:0000256" key="2">
    <source>
        <dbReference type="ARBA" id="ARBA00022649"/>
    </source>
</evidence>